<dbReference type="PROSITE" id="PS51257">
    <property type="entry name" value="PROKAR_LIPOPROTEIN"/>
    <property type="match status" value="1"/>
</dbReference>
<proteinExistence type="predicted"/>
<feature type="region of interest" description="Disordered" evidence="1">
    <location>
        <begin position="29"/>
        <end position="56"/>
    </location>
</feature>
<dbReference type="InterPro" id="IPR038144">
    <property type="entry name" value="IPI"/>
</dbReference>
<dbReference type="EMBL" id="JAMQKC010000007">
    <property type="protein sequence ID" value="MDC3417227.1"/>
    <property type="molecule type" value="Genomic_DNA"/>
</dbReference>
<dbReference type="RefSeq" id="WP_272446295.1">
    <property type="nucleotide sequence ID" value="NZ_JAMQKC010000007.1"/>
</dbReference>
<evidence type="ECO:0000256" key="2">
    <source>
        <dbReference type="SAM" id="SignalP"/>
    </source>
</evidence>
<name>A0A9X3WCE1_9BACI</name>
<keyword evidence="5" id="KW-1185">Reference proteome</keyword>
<protein>
    <recommendedName>
        <fullName evidence="3">Intracellular proteinase inhibitor BsuPI domain-containing protein</fullName>
    </recommendedName>
</protein>
<dbReference type="AlphaFoldDB" id="A0A9X3WCE1"/>
<evidence type="ECO:0000259" key="3">
    <source>
        <dbReference type="Pfam" id="PF12690"/>
    </source>
</evidence>
<feature type="chain" id="PRO_5040825040" description="Intracellular proteinase inhibitor BsuPI domain-containing protein" evidence="2">
    <location>
        <begin position="31"/>
        <end position="287"/>
    </location>
</feature>
<gene>
    <name evidence="4" type="ORF">NC799_09910</name>
</gene>
<dbReference type="Pfam" id="PF12690">
    <property type="entry name" value="BsuPI"/>
    <property type="match status" value="1"/>
</dbReference>
<reference evidence="4" key="1">
    <citation type="submission" date="2022-06" db="EMBL/GenBank/DDBJ databases">
        <title>Aquibacillus sp. a new bacterium isolated from soil saline samples.</title>
        <authorList>
            <person name="Galisteo C."/>
            <person name="De La Haba R."/>
            <person name="Sanchez-Porro C."/>
            <person name="Ventosa A."/>
        </authorList>
    </citation>
    <scope>NUCLEOTIDE SEQUENCE</scope>
    <source>
        <strain evidence="4">3ASR75-54</strain>
    </source>
</reference>
<keyword evidence="2" id="KW-0732">Signal</keyword>
<comment type="caution">
    <text evidence="4">The sequence shown here is derived from an EMBL/GenBank/DDBJ whole genome shotgun (WGS) entry which is preliminary data.</text>
</comment>
<feature type="compositionally biased region" description="Polar residues" evidence="1">
    <location>
        <begin position="46"/>
        <end position="56"/>
    </location>
</feature>
<organism evidence="4 5">
    <name type="scientific">Aquibacillus salsiterrae</name>
    <dbReference type="NCBI Taxonomy" id="2950439"/>
    <lineage>
        <taxon>Bacteria</taxon>
        <taxon>Bacillati</taxon>
        <taxon>Bacillota</taxon>
        <taxon>Bacilli</taxon>
        <taxon>Bacillales</taxon>
        <taxon>Bacillaceae</taxon>
        <taxon>Aquibacillus</taxon>
    </lineage>
</organism>
<evidence type="ECO:0000256" key="1">
    <source>
        <dbReference type="SAM" id="MobiDB-lite"/>
    </source>
</evidence>
<dbReference type="Proteomes" id="UP001145069">
    <property type="component" value="Unassembled WGS sequence"/>
</dbReference>
<sequence>MTMTNKFLAMMALIILFLAGCGTLEQPSQAVQDSEGGTGSAGASDAETQAPDSNEVDTSLNKMEMDASMEQADGAITFNIEIINNNDEAVTLKFSSGQQYEITVENEKGEKVYQLSDSKAFADAIVEQVIDPSDKLTWTEGWDEPALEPGTYTVNYTLLPDQVNQQTVEANLFQIESTFDVGQDSSDNSVFRNVKVNGQAGKYTITGEVQASSSEFYYNVEDGHNMLVEETKVEVESKEAWNSFELEISISDDILPTNGTLTLVLYEKSIDNGGPTSSKYLPLDRFQ</sequence>
<feature type="domain" description="Intracellular proteinase inhibitor BsuPI" evidence="3">
    <location>
        <begin position="64"/>
        <end position="159"/>
    </location>
</feature>
<accession>A0A9X3WCE1</accession>
<feature type="signal peptide" evidence="2">
    <location>
        <begin position="1"/>
        <end position="30"/>
    </location>
</feature>
<dbReference type="InterPro" id="IPR020481">
    <property type="entry name" value="Intracell_prot_inh_BsuPI"/>
</dbReference>
<evidence type="ECO:0000313" key="5">
    <source>
        <dbReference type="Proteomes" id="UP001145069"/>
    </source>
</evidence>
<dbReference type="Gene3D" id="2.60.40.2360">
    <property type="entry name" value="Intracellular proteinase inhibitor BsuPI"/>
    <property type="match status" value="1"/>
</dbReference>
<evidence type="ECO:0000313" key="4">
    <source>
        <dbReference type="EMBL" id="MDC3417227.1"/>
    </source>
</evidence>